<evidence type="ECO:0000313" key="3">
    <source>
        <dbReference type="Proteomes" id="UP000006671"/>
    </source>
</evidence>
<proteinExistence type="predicted"/>
<feature type="compositionally biased region" description="Polar residues" evidence="1">
    <location>
        <begin position="66"/>
        <end position="92"/>
    </location>
</feature>
<evidence type="ECO:0000256" key="1">
    <source>
        <dbReference type="SAM" id="MobiDB-lite"/>
    </source>
</evidence>
<feature type="region of interest" description="Disordered" evidence="1">
    <location>
        <begin position="1"/>
        <end position="31"/>
    </location>
</feature>
<keyword evidence="3" id="KW-1185">Reference proteome</keyword>
<name>D2VDX8_NAEGR</name>
<organism evidence="3">
    <name type="scientific">Naegleria gruberi</name>
    <name type="common">Amoeba</name>
    <dbReference type="NCBI Taxonomy" id="5762"/>
    <lineage>
        <taxon>Eukaryota</taxon>
        <taxon>Discoba</taxon>
        <taxon>Heterolobosea</taxon>
        <taxon>Tetramitia</taxon>
        <taxon>Eutetramitia</taxon>
        <taxon>Vahlkampfiidae</taxon>
        <taxon>Naegleria</taxon>
    </lineage>
</organism>
<gene>
    <name evidence="2" type="ORF">NAEGRDRAFT_67079</name>
</gene>
<feature type="compositionally biased region" description="Polar residues" evidence="1">
    <location>
        <begin position="1"/>
        <end position="14"/>
    </location>
</feature>
<dbReference type="VEuPathDB" id="AmoebaDB:NAEGRDRAFT_67079"/>
<feature type="compositionally biased region" description="Basic and acidic residues" evidence="1">
    <location>
        <begin position="16"/>
        <end position="30"/>
    </location>
</feature>
<accession>D2VDX8</accession>
<evidence type="ECO:0000313" key="2">
    <source>
        <dbReference type="EMBL" id="EFC45075.1"/>
    </source>
</evidence>
<dbReference type="OrthoDB" id="10383747at2759"/>
<reference evidence="2 3" key="1">
    <citation type="journal article" date="2010" name="Cell">
        <title>The genome of Naegleria gruberi illuminates early eukaryotic versatility.</title>
        <authorList>
            <person name="Fritz-Laylin L.K."/>
            <person name="Prochnik S.E."/>
            <person name="Ginger M.L."/>
            <person name="Dacks J.B."/>
            <person name="Carpenter M.L."/>
            <person name="Field M.C."/>
            <person name="Kuo A."/>
            <person name="Paredez A."/>
            <person name="Chapman J."/>
            <person name="Pham J."/>
            <person name="Shu S."/>
            <person name="Neupane R."/>
            <person name="Cipriano M."/>
            <person name="Mancuso J."/>
            <person name="Tu H."/>
            <person name="Salamov A."/>
            <person name="Lindquist E."/>
            <person name="Shapiro H."/>
            <person name="Lucas S."/>
            <person name="Grigoriev I.V."/>
            <person name="Cande W.Z."/>
            <person name="Fulton C."/>
            <person name="Rokhsar D.S."/>
            <person name="Dawson S.C."/>
        </authorList>
    </citation>
    <scope>NUCLEOTIDE SEQUENCE [LARGE SCALE GENOMIC DNA]</scope>
    <source>
        <strain evidence="2 3">NEG-M</strain>
    </source>
</reference>
<protein>
    <submittedName>
        <fullName evidence="2">Predicted protein</fullName>
    </submittedName>
</protein>
<feature type="compositionally biased region" description="Basic and acidic residues" evidence="1">
    <location>
        <begin position="93"/>
        <end position="102"/>
    </location>
</feature>
<sequence>MQPQKTSTTGSGTIHNIKEKVLHPFTHDTDSNITYESRQQKKLAETDPNLASQFGVKDVGIPHKPATTTGVNVPQSTTTSGGMLNQPTQTNIAREEYMEKKL</sequence>
<dbReference type="KEGG" id="ngr:NAEGRDRAFT_67079"/>
<dbReference type="EMBL" id="GG738865">
    <property type="protein sequence ID" value="EFC45075.1"/>
    <property type="molecule type" value="Genomic_DNA"/>
</dbReference>
<dbReference type="InParanoid" id="D2VDX8"/>
<dbReference type="GeneID" id="8850289"/>
<feature type="region of interest" description="Disordered" evidence="1">
    <location>
        <begin position="55"/>
        <end position="102"/>
    </location>
</feature>
<dbReference type="Proteomes" id="UP000006671">
    <property type="component" value="Unassembled WGS sequence"/>
</dbReference>
<dbReference type="AlphaFoldDB" id="D2VDX8"/>
<dbReference type="RefSeq" id="XP_002677819.1">
    <property type="nucleotide sequence ID" value="XM_002677773.1"/>
</dbReference>